<dbReference type="InterPro" id="IPR036291">
    <property type="entry name" value="NAD(P)-bd_dom_sf"/>
</dbReference>
<dbReference type="Gene3D" id="3.40.50.720">
    <property type="entry name" value="NAD(P)-binding Rossmann-like Domain"/>
    <property type="match status" value="1"/>
</dbReference>
<proteinExistence type="predicted"/>
<evidence type="ECO:0000313" key="2">
    <source>
        <dbReference type="Proteomes" id="UP000828390"/>
    </source>
</evidence>
<dbReference type="Proteomes" id="UP000828390">
    <property type="component" value="Unassembled WGS sequence"/>
</dbReference>
<name>A0A9D4GA36_DREPO</name>
<protein>
    <submittedName>
        <fullName evidence="1">Uncharacterized protein</fullName>
    </submittedName>
</protein>
<organism evidence="1 2">
    <name type="scientific">Dreissena polymorpha</name>
    <name type="common">Zebra mussel</name>
    <name type="synonym">Mytilus polymorpha</name>
    <dbReference type="NCBI Taxonomy" id="45954"/>
    <lineage>
        <taxon>Eukaryota</taxon>
        <taxon>Metazoa</taxon>
        <taxon>Spiralia</taxon>
        <taxon>Lophotrochozoa</taxon>
        <taxon>Mollusca</taxon>
        <taxon>Bivalvia</taxon>
        <taxon>Autobranchia</taxon>
        <taxon>Heteroconchia</taxon>
        <taxon>Euheterodonta</taxon>
        <taxon>Imparidentia</taxon>
        <taxon>Neoheterodontei</taxon>
        <taxon>Myida</taxon>
        <taxon>Dreissenoidea</taxon>
        <taxon>Dreissenidae</taxon>
        <taxon>Dreissena</taxon>
    </lineage>
</organism>
<dbReference type="SUPFAM" id="SSF51735">
    <property type="entry name" value="NAD(P)-binding Rossmann-fold domains"/>
    <property type="match status" value="1"/>
</dbReference>
<sequence length="59" mass="6447">MRTCAVELSKINICRQRKFNVHSTTGFFEVAALVQFLCSQDAASMTGSAYLMDGGLTAR</sequence>
<keyword evidence="2" id="KW-1185">Reference proteome</keyword>
<reference evidence="1" key="2">
    <citation type="submission" date="2020-11" db="EMBL/GenBank/DDBJ databases">
        <authorList>
            <person name="McCartney M.A."/>
            <person name="Auch B."/>
            <person name="Kono T."/>
            <person name="Mallez S."/>
            <person name="Becker A."/>
            <person name="Gohl D.M."/>
            <person name="Silverstein K.A.T."/>
            <person name="Koren S."/>
            <person name="Bechman K.B."/>
            <person name="Herman A."/>
            <person name="Abrahante J.E."/>
            <person name="Garbe J."/>
        </authorList>
    </citation>
    <scope>NUCLEOTIDE SEQUENCE</scope>
    <source>
        <strain evidence="1">Duluth1</strain>
        <tissue evidence="1">Whole animal</tissue>
    </source>
</reference>
<accession>A0A9D4GA36</accession>
<comment type="caution">
    <text evidence="1">The sequence shown here is derived from an EMBL/GenBank/DDBJ whole genome shotgun (WGS) entry which is preliminary data.</text>
</comment>
<dbReference type="EMBL" id="JAIWYP010000006">
    <property type="protein sequence ID" value="KAH3813324.1"/>
    <property type="molecule type" value="Genomic_DNA"/>
</dbReference>
<dbReference type="AlphaFoldDB" id="A0A9D4GA36"/>
<reference evidence="1" key="1">
    <citation type="journal article" date="2019" name="bioRxiv">
        <title>The Genome of the Zebra Mussel, Dreissena polymorpha: A Resource for Invasive Species Research.</title>
        <authorList>
            <person name="McCartney M.A."/>
            <person name="Auch B."/>
            <person name="Kono T."/>
            <person name="Mallez S."/>
            <person name="Zhang Y."/>
            <person name="Obille A."/>
            <person name="Becker A."/>
            <person name="Abrahante J.E."/>
            <person name="Garbe J."/>
            <person name="Badalamenti J.P."/>
            <person name="Herman A."/>
            <person name="Mangelson H."/>
            <person name="Liachko I."/>
            <person name="Sullivan S."/>
            <person name="Sone E.D."/>
            <person name="Koren S."/>
            <person name="Silverstein K.A.T."/>
            <person name="Beckman K.B."/>
            <person name="Gohl D.M."/>
        </authorList>
    </citation>
    <scope>NUCLEOTIDE SEQUENCE</scope>
    <source>
        <strain evidence="1">Duluth1</strain>
        <tissue evidence="1">Whole animal</tissue>
    </source>
</reference>
<gene>
    <name evidence="1" type="ORF">DPMN_141779</name>
</gene>
<evidence type="ECO:0000313" key="1">
    <source>
        <dbReference type="EMBL" id="KAH3813324.1"/>
    </source>
</evidence>